<name>A0ACB8BK58_9AGAM</name>
<keyword evidence="2" id="KW-1185">Reference proteome</keyword>
<dbReference type="EMBL" id="MU266386">
    <property type="protein sequence ID" value="KAH7926271.1"/>
    <property type="molecule type" value="Genomic_DNA"/>
</dbReference>
<proteinExistence type="predicted"/>
<protein>
    <submittedName>
        <fullName evidence="1">Uncharacterized protein</fullName>
    </submittedName>
</protein>
<sequence length="665" mass="72046">MSSPRTITNIVGAANDDQFINAPRTMSPTGDVSESSSPPPTSISSHTQTSNTTPPTTPPRGRSATRYPASLGPGRVPLHRRGTSKTYERLEDLLREAGYKETRVFTPEAERAESEQEERRLRARASGSVRGGVGAVVGFLAGLVSRNSSLAREAMSGDEGSRPSMSNDVPVWSPPPSPLAQLQRAKHLNASSSASLSGYSYSTSTESLHKSPRQSYTHLPTDGLVVHRPRVAHHHVVQLQHSSRGLPHHSPPHLRQYVRHQSSSNFVAPDVPGSARAYLRHMASAPNIQPLSKRPSSSDVSLRSHQAHKRGGKPSRRTIVLNADDIEESDDYRDSRGHGIAEPPLPRNWVESVARAILTGGTGAGTASDTASTKTLSTRQTTSALSDNTNVPRKSGGATTKARAPWLCAQVQEQRSRTSESKVSRTWVVCRSAPASRATSRTRPLVNDADSPKSRRTEGGRRKDKIVVARKRVKGKRRESDGVPSLARTKAENEDWSPRSRYLGGWGMSGDMGNDQHGGFSSDENDEDDDDDEEDEGELDLGRLLVPARRQHSIRSLRKHLQRPCGAAGSIRGVPPASPRASGRLSPWAEPVAVEPGRHRRNWRDDSWGTGRGRQWVAGEEDDEGDGYGYGVSGGFSGSEARAGPKRRRGLPGSWAQWAGVGGGQ</sequence>
<dbReference type="Proteomes" id="UP000790709">
    <property type="component" value="Unassembled WGS sequence"/>
</dbReference>
<evidence type="ECO:0000313" key="2">
    <source>
        <dbReference type="Proteomes" id="UP000790709"/>
    </source>
</evidence>
<accession>A0ACB8BK58</accession>
<evidence type="ECO:0000313" key="1">
    <source>
        <dbReference type="EMBL" id="KAH7926271.1"/>
    </source>
</evidence>
<reference evidence="1" key="1">
    <citation type="journal article" date="2021" name="New Phytol.">
        <title>Evolutionary innovations through gain and loss of genes in the ectomycorrhizal Boletales.</title>
        <authorList>
            <person name="Wu G."/>
            <person name="Miyauchi S."/>
            <person name="Morin E."/>
            <person name="Kuo A."/>
            <person name="Drula E."/>
            <person name="Varga T."/>
            <person name="Kohler A."/>
            <person name="Feng B."/>
            <person name="Cao Y."/>
            <person name="Lipzen A."/>
            <person name="Daum C."/>
            <person name="Hundley H."/>
            <person name="Pangilinan J."/>
            <person name="Johnson J."/>
            <person name="Barry K."/>
            <person name="LaButti K."/>
            <person name="Ng V."/>
            <person name="Ahrendt S."/>
            <person name="Min B."/>
            <person name="Choi I.G."/>
            <person name="Park H."/>
            <person name="Plett J.M."/>
            <person name="Magnuson J."/>
            <person name="Spatafora J.W."/>
            <person name="Nagy L.G."/>
            <person name="Henrissat B."/>
            <person name="Grigoriev I.V."/>
            <person name="Yang Z.L."/>
            <person name="Xu J."/>
            <person name="Martin F.M."/>
        </authorList>
    </citation>
    <scope>NUCLEOTIDE SEQUENCE</scope>
    <source>
        <strain evidence="1">KUC20120723A-06</strain>
    </source>
</reference>
<comment type="caution">
    <text evidence="1">The sequence shown here is derived from an EMBL/GenBank/DDBJ whole genome shotgun (WGS) entry which is preliminary data.</text>
</comment>
<gene>
    <name evidence="1" type="ORF">BV22DRAFT_1087463</name>
</gene>
<organism evidence="1 2">
    <name type="scientific">Leucogyrophana mollusca</name>
    <dbReference type="NCBI Taxonomy" id="85980"/>
    <lineage>
        <taxon>Eukaryota</taxon>
        <taxon>Fungi</taxon>
        <taxon>Dikarya</taxon>
        <taxon>Basidiomycota</taxon>
        <taxon>Agaricomycotina</taxon>
        <taxon>Agaricomycetes</taxon>
        <taxon>Agaricomycetidae</taxon>
        <taxon>Boletales</taxon>
        <taxon>Boletales incertae sedis</taxon>
        <taxon>Leucogyrophana</taxon>
    </lineage>
</organism>